<organism evidence="1">
    <name type="scientific">Eutreptiella gymnastica</name>
    <dbReference type="NCBI Taxonomy" id="73025"/>
    <lineage>
        <taxon>Eukaryota</taxon>
        <taxon>Discoba</taxon>
        <taxon>Euglenozoa</taxon>
        <taxon>Euglenida</taxon>
        <taxon>Spirocuta</taxon>
        <taxon>Euglenophyceae</taxon>
        <taxon>Eutreptiales</taxon>
        <taxon>Eutreptiaceae</taxon>
        <taxon>Eutreptiella</taxon>
    </lineage>
</organism>
<reference evidence="1" key="1">
    <citation type="submission" date="2021-01" db="EMBL/GenBank/DDBJ databases">
        <authorList>
            <person name="Corre E."/>
            <person name="Pelletier E."/>
            <person name="Niang G."/>
            <person name="Scheremetjew M."/>
            <person name="Finn R."/>
            <person name="Kale V."/>
            <person name="Holt S."/>
            <person name="Cochrane G."/>
            <person name="Meng A."/>
            <person name="Brown T."/>
            <person name="Cohen L."/>
        </authorList>
    </citation>
    <scope>NUCLEOTIDE SEQUENCE</scope>
    <source>
        <strain evidence="1">CCMP1594</strain>
    </source>
</reference>
<evidence type="ECO:0000313" key="1">
    <source>
        <dbReference type="EMBL" id="CAE0790751.1"/>
    </source>
</evidence>
<sequence length="144" mass="16662">MAVLGDKAKEVYENIVRNLWAYQSGHEKHKDLASFDKTKIYSEGSKTVRKNYVWRMFYPTTTNGMVRTMGSKVRFALFGIALYSLYKKEEFLAPTEGPMFDRIERRGYVRLPDGRLAQVNPQVSTDMTLSGIWQMLKETLNPLP</sequence>
<gene>
    <name evidence="1" type="ORF">EGYM00163_LOCUS1865</name>
</gene>
<protein>
    <submittedName>
        <fullName evidence="1">Uncharacterized protein</fullName>
    </submittedName>
</protein>
<dbReference type="EMBL" id="HBJA01005749">
    <property type="protein sequence ID" value="CAE0790751.1"/>
    <property type="molecule type" value="Transcribed_RNA"/>
</dbReference>
<dbReference type="AlphaFoldDB" id="A0A7S4C984"/>
<name>A0A7S4C984_9EUGL</name>
<proteinExistence type="predicted"/>
<accession>A0A7S4C984</accession>